<keyword evidence="2 7" id="KW-0479">Metal-binding</keyword>
<dbReference type="InterPro" id="IPR045854">
    <property type="entry name" value="NO2/SO3_Rdtase_4Fe4S_sf"/>
</dbReference>
<dbReference type="Gene3D" id="3.30.413.10">
    <property type="entry name" value="Sulfite Reductase Hemoprotein, domain 1"/>
    <property type="match status" value="1"/>
</dbReference>
<dbReference type="GO" id="GO:0019288">
    <property type="term" value="P:isopentenyl diphosphate biosynthetic process, methylerythritol 4-phosphate pathway"/>
    <property type="evidence" value="ECO:0007669"/>
    <property type="project" value="UniProtKB-UniRule"/>
</dbReference>
<dbReference type="UniPathway" id="UPA00056">
    <property type="reaction ID" value="UER00096"/>
</dbReference>
<feature type="domain" description="IspG C-terminal" evidence="9">
    <location>
        <begin position="263"/>
        <end position="350"/>
    </location>
</feature>
<evidence type="ECO:0000256" key="1">
    <source>
        <dbReference type="ARBA" id="ARBA00022485"/>
    </source>
</evidence>
<dbReference type="PANTHER" id="PTHR30454:SF0">
    <property type="entry name" value="4-HYDROXY-3-METHYLBUT-2-EN-1-YL DIPHOSPHATE SYNTHASE (FERREDOXIN), CHLOROPLASTIC"/>
    <property type="match status" value="1"/>
</dbReference>
<name>A0A1W2CHR4_9BACT</name>
<dbReference type="Gene3D" id="3.20.20.20">
    <property type="entry name" value="Dihydropteroate synthase-like"/>
    <property type="match status" value="1"/>
</dbReference>
<proteinExistence type="inferred from homology"/>
<sequence length="363" mass="39088">MTFIKERQKTRKISVGNIFVGGEEPVAIQSMTNTYTQDITATVDQIAALTRAGCEIVRVAVPDMDAALAIKEIKKQIEIPLIADIHFDYKLAIASAHAGADGLRINPGNIGATHKIKAVADCAKSHGIPIRVGVNAGSLEKEILATMGPTPGAMVESALRNIAILEDLGFYDIKISLKASDVERTVEAYRLISKRTDVPLHVGVTEAGGLYAGITKSAIGIGMLLAEGIGDTIRVSLTRDPVEEIRVGWEILRSLKIRKRGPEIISCPTCGRCKINLFDIARTVEDALLNCTTDIKVAIMGCVVNGPGEAREADIGIAGGDGMGILFKKGEVVKKVNQDRLVEVLLQEVRQYESEQSHNKNIN</sequence>
<dbReference type="GO" id="GO:0051539">
    <property type="term" value="F:4 iron, 4 sulfur cluster binding"/>
    <property type="evidence" value="ECO:0007669"/>
    <property type="project" value="UniProtKB-UniRule"/>
</dbReference>
<comment type="function">
    <text evidence="7">Converts 2C-methyl-D-erythritol 2,4-cyclodiphosphate (ME-2,4cPP) into 1-hydroxy-2-methyl-2-(E)-butenyl 4-diphosphate.</text>
</comment>
<evidence type="ECO:0000313" key="10">
    <source>
        <dbReference type="EMBL" id="SMC84730.1"/>
    </source>
</evidence>
<dbReference type="RefSeq" id="WP_084069683.1">
    <property type="nucleotide sequence ID" value="NZ_FWXY01000012.1"/>
</dbReference>
<comment type="catalytic activity">
    <reaction evidence="7">
        <text>(2E)-4-hydroxy-3-methylbut-2-enyl diphosphate + oxidized [flavodoxin] + H2O + 2 H(+) = 2-C-methyl-D-erythritol 2,4-cyclic diphosphate + reduced [flavodoxin]</text>
        <dbReference type="Rhea" id="RHEA:43604"/>
        <dbReference type="Rhea" id="RHEA-COMP:10622"/>
        <dbReference type="Rhea" id="RHEA-COMP:10623"/>
        <dbReference type="ChEBI" id="CHEBI:15377"/>
        <dbReference type="ChEBI" id="CHEBI:15378"/>
        <dbReference type="ChEBI" id="CHEBI:57618"/>
        <dbReference type="ChEBI" id="CHEBI:58210"/>
        <dbReference type="ChEBI" id="CHEBI:58483"/>
        <dbReference type="ChEBI" id="CHEBI:128753"/>
        <dbReference type="EC" id="1.17.7.3"/>
    </reaction>
</comment>
<evidence type="ECO:0000256" key="3">
    <source>
        <dbReference type="ARBA" id="ARBA00023002"/>
    </source>
</evidence>
<dbReference type="GO" id="GO:0141197">
    <property type="term" value="F:4-hydroxy-3-methylbut-2-enyl-diphosphate synthase activity (flavodoxin)"/>
    <property type="evidence" value="ECO:0007669"/>
    <property type="project" value="UniProtKB-EC"/>
</dbReference>
<comment type="pathway">
    <text evidence="7">Isoprenoid biosynthesis; isopentenyl diphosphate biosynthesis via DXP pathway; isopentenyl diphosphate from 1-deoxy-D-xylulose 5-phosphate: step 5/6.</text>
</comment>
<dbReference type="GO" id="GO:0005506">
    <property type="term" value="F:iron ion binding"/>
    <property type="evidence" value="ECO:0007669"/>
    <property type="project" value="InterPro"/>
</dbReference>
<dbReference type="InterPro" id="IPR058579">
    <property type="entry name" value="IspG_C"/>
</dbReference>
<keyword evidence="6 7" id="KW-0414">Isoprene biosynthesis</keyword>
<dbReference type="InterPro" id="IPR016425">
    <property type="entry name" value="IspG_bac"/>
</dbReference>
<dbReference type="OrthoDB" id="9803214at2"/>
<evidence type="ECO:0000256" key="2">
    <source>
        <dbReference type="ARBA" id="ARBA00022723"/>
    </source>
</evidence>
<dbReference type="InterPro" id="IPR004588">
    <property type="entry name" value="IspG_bac-typ"/>
</dbReference>
<evidence type="ECO:0000256" key="4">
    <source>
        <dbReference type="ARBA" id="ARBA00023004"/>
    </source>
</evidence>
<dbReference type="HAMAP" id="MF_00159">
    <property type="entry name" value="IspG"/>
    <property type="match status" value="1"/>
</dbReference>
<dbReference type="NCBIfam" id="NF001540">
    <property type="entry name" value="PRK00366.1"/>
    <property type="match status" value="1"/>
</dbReference>
<keyword evidence="1 7" id="KW-0004">4Fe-4S</keyword>
<evidence type="ECO:0000259" key="9">
    <source>
        <dbReference type="Pfam" id="PF26540"/>
    </source>
</evidence>
<organism evidence="10 11">
    <name type="scientific">Desulfocicer vacuolatum DSM 3385</name>
    <dbReference type="NCBI Taxonomy" id="1121400"/>
    <lineage>
        <taxon>Bacteria</taxon>
        <taxon>Pseudomonadati</taxon>
        <taxon>Thermodesulfobacteriota</taxon>
        <taxon>Desulfobacteria</taxon>
        <taxon>Desulfobacterales</taxon>
        <taxon>Desulfobacteraceae</taxon>
        <taxon>Desulfocicer</taxon>
    </lineage>
</organism>
<dbReference type="Pfam" id="PF26540">
    <property type="entry name" value="GcpE_C"/>
    <property type="match status" value="1"/>
</dbReference>
<feature type="binding site" evidence="7">
    <location>
        <position position="270"/>
    </location>
    <ligand>
        <name>[4Fe-4S] cluster</name>
        <dbReference type="ChEBI" id="CHEBI:49883"/>
    </ligand>
</feature>
<keyword evidence="5 7" id="KW-0411">Iron-sulfur</keyword>
<dbReference type="AlphaFoldDB" id="A0A1W2CHR4"/>
<evidence type="ECO:0000259" key="8">
    <source>
        <dbReference type="Pfam" id="PF04551"/>
    </source>
</evidence>
<dbReference type="GO" id="GO:0046429">
    <property type="term" value="F:4-hydroxy-3-methylbut-2-en-1-yl diphosphate synthase activity (ferredoxin)"/>
    <property type="evidence" value="ECO:0007669"/>
    <property type="project" value="UniProtKB-UniRule"/>
</dbReference>
<feature type="binding site" evidence="7">
    <location>
        <position position="267"/>
    </location>
    <ligand>
        <name>[4Fe-4S] cluster</name>
        <dbReference type="ChEBI" id="CHEBI:49883"/>
    </ligand>
</feature>
<keyword evidence="11" id="KW-1185">Reference proteome</keyword>
<dbReference type="Proteomes" id="UP000192418">
    <property type="component" value="Unassembled WGS sequence"/>
</dbReference>
<reference evidence="10 11" key="1">
    <citation type="submission" date="2017-04" db="EMBL/GenBank/DDBJ databases">
        <authorList>
            <person name="Afonso C.L."/>
            <person name="Miller P.J."/>
            <person name="Scott M.A."/>
            <person name="Spackman E."/>
            <person name="Goraichik I."/>
            <person name="Dimitrov K.M."/>
            <person name="Suarez D.L."/>
            <person name="Swayne D.E."/>
        </authorList>
    </citation>
    <scope>NUCLEOTIDE SEQUENCE [LARGE SCALE GENOMIC DNA]</scope>
    <source>
        <strain evidence="10 11">DSM 3385</strain>
    </source>
</reference>
<dbReference type="PIRSF" id="PIRSF004640">
    <property type="entry name" value="IspG"/>
    <property type="match status" value="1"/>
</dbReference>
<dbReference type="EC" id="1.17.7.3" evidence="7"/>
<dbReference type="STRING" id="1121400.SAMN02746065_11269"/>
<comment type="cofactor">
    <cofactor evidence="7">
        <name>[4Fe-4S] cluster</name>
        <dbReference type="ChEBI" id="CHEBI:49883"/>
    </cofactor>
    <text evidence="7">Binds 1 [4Fe-4S] cluster.</text>
</comment>
<comment type="similarity">
    <text evidence="7">Belongs to the IspG family.</text>
</comment>
<evidence type="ECO:0000313" key="11">
    <source>
        <dbReference type="Proteomes" id="UP000192418"/>
    </source>
</evidence>
<dbReference type="InterPro" id="IPR011005">
    <property type="entry name" value="Dihydropteroate_synth-like_sf"/>
</dbReference>
<keyword evidence="3 7" id="KW-0560">Oxidoreductase</keyword>
<evidence type="ECO:0000256" key="6">
    <source>
        <dbReference type="ARBA" id="ARBA00023229"/>
    </source>
</evidence>
<dbReference type="EMBL" id="FWXY01000012">
    <property type="protein sequence ID" value="SMC84730.1"/>
    <property type="molecule type" value="Genomic_DNA"/>
</dbReference>
<evidence type="ECO:0000256" key="7">
    <source>
        <dbReference type="HAMAP-Rule" id="MF_00159"/>
    </source>
</evidence>
<accession>A0A1W2CHR4</accession>
<dbReference type="Pfam" id="PF04551">
    <property type="entry name" value="GcpE"/>
    <property type="match status" value="1"/>
</dbReference>
<protein>
    <recommendedName>
        <fullName evidence="7">4-hydroxy-3-methylbut-2-en-1-yl diphosphate synthase (flavodoxin)</fullName>
        <ecNumber evidence="7">1.17.7.3</ecNumber>
    </recommendedName>
    <alternativeName>
        <fullName evidence="7">1-hydroxy-2-methyl-2-(E)-butenyl 4-diphosphate synthase</fullName>
    </alternativeName>
</protein>
<dbReference type="FunFam" id="3.20.20.20:FF:000001">
    <property type="entry name" value="4-hydroxy-3-methylbut-2-en-1-yl diphosphate synthase (flavodoxin)"/>
    <property type="match status" value="1"/>
</dbReference>
<dbReference type="InterPro" id="IPR058578">
    <property type="entry name" value="IspG_TIM"/>
</dbReference>
<evidence type="ECO:0000256" key="5">
    <source>
        <dbReference type="ARBA" id="ARBA00023014"/>
    </source>
</evidence>
<dbReference type="NCBIfam" id="TIGR00612">
    <property type="entry name" value="ispG_gcpE"/>
    <property type="match status" value="1"/>
</dbReference>
<feature type="domain" description="IspG TIM-barrel" evidence="8">
    <location>
        <begin position="10"/>
        <end position="249"/>
    </location>
</feature>
<keyword evidence="4 7" id="KW-0408">Iron</keyword>
<feature type="binding site" evidence="7">
    <location>
        <position position="309"/>
    </location>
    <ligand>
        <name>[4Fe-4S] cluster</name>
        <dbReference type="ChEBI" id="CHEBI:49883"/>
    </ligand>
</feature>
<dbReference type="PANTHER" id="PTHR30454">
    <property type="entry name" value="4-HYDROXY-3-METHYLBUT-2-EN-1-YL DIPHOSPHATE SYNTHASE"/>
    <property type="match status" value="1"/>
</dbReference>
<dbReference type="GO" id="GO:0016114">
    <property type="term" value="P:terpenoid biosynthetic process"/>
    <property type="evidence" value="ECO:0007669"/>
    <property type="project" value="InterPro"/>
</dbReference>
<feature type="binding site" evidence="7">
    <location>
        <position position="302"/>
    </location>
    <ligand>
        <name>[4Fe-4S] cluster</name>
        <dbReference type="ChEBI" id="CHEBI:49883"/>
    </ligand>
</feature>
<dbReference type="SUPFAM" id="SSF56014">
    <property type="entry name" value="Nitrite and sulphite reductase 4Fe-4S domain-like"/>
    <property type="match status" value="1"/>
</dbReference>
<dbReference type="SUPFAM" id="SSF51717">
    <property type="entry name" value="Dihydropteroate synthetase-like"/>
    <property type="match status" value="1"/>
</dbReference>
<gene>
    <name evidence="7" type="primary">ispG</name>
    <name evidence="10" type="ORF">SAMN02746065_11269</name>
</gene>